<dbReference type="InterPro" id="IPR000157">
    <property type="entry name" value="TIR_dom"/>
</dbReference>
<gene>
    <name evidence="7" type="ORF">DCAF_LOCUS2243</name>
</gene>
<keyword evidence="2" id="KW-0378">Hydrolase</keyword>
<dbReference type="Gene3D" id="3.40.50.10140">
    <property type="entry name" value="Toll/interleukin-1 receptor homology (TIR) domain"/>
    <property type="match status" value="1"/>
</dbReference>
<dbReference type="SUPFAM" id="SSF52200">
    <property type="entry name" value="Toll/Interleukin receptor TIR domain"/>
    <property type="match status" value="1"/>
</dbReference>
<evidence type="ECO:0000313" key="7">
    <source>
        <dbReference type="EMBL" id="CAK7324595.1"/>
    </source>
</evidence>
<feature type="region of interest" description="Disordered" evidence="5">
    <location>
        <begin position="1"/>
        <end position="33"/>
    </location>
</feature>
<dbReference type="InterPro" id="IPR035897">
    <property type="entry name" value="Toll_tir_struct_dom_sf"/>
</dbReference>
<accession>A0AAV1QWA7</accession>
<dbReference type="PROSITE" id="PS50104">
    <property type="entry name" value="TIR"/>
    <property type="match status" value="1"/>
</dbReference>
<reference evidence="7 8" key="1">
    <citation type="submission" date="2024-01" db="EMBL/GenBank/DDBJ databases">
        <authorList>
            <person name="Waweru B."/>
        </authorList>
    </citation>
    <scope>NUCLEOTIDE SEQUENCE [LARGE SCALE GENOMIC DNA]</scope>
</reference>
<dbReference type="EMBL" id="CAWUPB010000351">
    <property type="protein sequence ID" value="CAK7324595.1"/>
    <property type="molecule type" value="Genomic_DNA"/>
</dbReference>
<evidence type="ECO:0000256" key="5">
    <source>
        <dbReference type="SAM" id="MobiDB-lite"/>
    </source>
</evidence>
<evidence type="ECO:0000259" key="6">
    <source>
        <dbReference type="PROSITE" id="PS50104"/>
    </source>
</evidence>
<dbReference type="EC" id="3.2.2.6" evidence="1"/>
<evidence type="ECO:0000256" key="1">
    <source>
        <dbReference type="ARBA" id="ARBA00011982"/>
    </source>
</evidence>
<evidence type="ECO:0000256" key="2">
    <source>
        <dbReference type="ARBA" id="ARBA00022801"/>
    </source>
</evidence>
<dbReference type="PANTHER" id="PTHR32009:SF39">
    <property type="entry name" value="TIR DOMAIN-CONTAINING PROTEIN"/>
    <property type="match status" value="1"/>
</dbReference>
<dbReference type="Pfam" id="PF01582">
    <property type="entry name" value="TIR"/>
    <property type="match status" value="1"/>
</dbReference>
<dbReference type="Proteomes" id="UP001314170">
    <property type="component" value="Unassembled WGS sequence"/>
</dbReference>
<keyword evidence="3" id="KW-0520">NAD</keyword>
<feature type="domain" description="TIR" evidence="6">
    <location>
        <begin position="23"/>
        <end position="108"/>
    </location>
</feature>
<proteinExistence type="predicted"/>
<organism evidence="7 8">
    <name type="scientific">Dovyalis caffra</name>
    <dbReference type="NCBI Taxonomy" id="77055"/>
    <lineage>
        <taxon>Eukaryota</taxon>
        <taxon>Viridiplantae</taxon>
        <taxon>Streptophyta</taxon>
        <taxon>Embryophyta</taxon>
        <taxon>Tracheophyta</taxon>
        <taxon>Spermatophyta</taxon>
        <taxon>Magnoliopsida</taxon>
        <taxon>eudicotyledons</taxon>
        <taxon>Gunneridae</taxon>
        <taxon>Pentapetalae</taxon>
        <taxon>rosids</taxon>
        <taxon>fabids</taxon>
        <taxon>Malpighiales</taxon>
        <taxon>Salicaceae</taxon>
        <taxon>Flacourtieae</taxon>
        <taxon>Dovyalis</taxon>
    </lineage>
</organism>
<dbReference type="GO" id="GO:0061809">
    <property type="term" value="F:NAD+ nucleosidase activity, cyclic ADP-ribose generating"/>
    <property type="evidence" value="ECO:0007669"/>
    <property type="project" value="UniProtKB-EC"/>
</dbReference>
<evidence type="ECO:0000313" key="8">
    <source>
        <dbReference type="Proteomes" id="UP001314170"/>
    </source>
</evidence>
<dbReference type="GO" id="GO:0007165">
    <property type="term" value="P:signal transduction"/>
    <property type="evidence" value="ECO:0007669"/>
    <property type="project" value="InterPro"/>
</dbReference>
<comment type="catalytic activity">
    <reaction evidence="4">
        <text>NAD(+) + H2O = ADP-D-ribose + nicotinamide + H(+)</text>
        <dbReference type="Rhea" id="RHEA:16301"/>
        <dbReference type="ChEBI" id="CHEBI:15377"/>
        <dbReference type="ChEBI" id="CHEBI:15378"/>
        <dbReference type="ChEBI" id="CHEBI:17154"/>
        <dbReference type="ChEBI" id="CHEBI:57540"/>
        <dbReference type="ChEBI" id="CHEBI:57967"/>
        <dbReference type="EC" id="3.2.2.6"/>
    </reaction>
    <physiologicalReaction direction="left-to-right" evidence="4">
        <dbReference type="Rhea" id="RHEA:16302"/>
    </physiologicalReaction>
</comment>
<name>A0AAV1QWA7_9ROSI</name>
<dbReference type="PANTHER" id="PTHR32009">
    <property type="entry name" value="TMV RESISTANCE PROTEIN N-LIKE"/>
    <property type="match status" value="1"/>
</dbReference>
<keyword evidence="8" id="KW-1185">Reference proteome</keyword>
<comment type="caution">
    <text evidence="7">The sequence shown here is derived from an EMBL/GenBank/DDBJ whole genome shotgun (WGS) entry which is preliminary data.</text>
</comment>
<evidence type="ECO:0000256" key="3">
    <source>
        <dbReference type="ARBA" id="ARBA00023027"/>
    </source>
</evidence>
<protein>
    <recommendedName>
        <fullName evidence="1">ADP-ribosyl cyclase/cyclic ADP-ribose hydrolase</fullName>
        <ecNumber evidence="1">3.2.2.6</ecNumber>
    </recommendedName>
</protein>
<sequence>MVRGRKGDRDKGERERERGIESGREKVRGRGRREDIGKDFTDHLYTALKQAGIRTFGDDNKLTRGEDVSSQILKAIQPSKISIVVFSQGYASSRWCLDELVKIPECKN</sequence>
<dbReference type="AlphaFoldDB" id="A0AAV1QWA7"/>
<evidence type="ECO:0000256" key="4">
    <source>
        <dbReference type="ARBA" id="ARBA00047304"/>
    </source>
</evidence>